<dbReference type="PANTHER" id="PTHR11070:SF2">
    <property type="entry name" value="ATP-DEPENDENT DNA HELICASE SRS2"/>
    <property type="match status" value="1"/>
</dbReference>
<dbReference type="Gene3D" id="1.10.486.10">
    <property type="entry name" value="PCRA, domain 4"/>
    <property type="match status" value="1"/>
</dbReference>
<evidence type="ECO:0000313" key="15">
    <source>
        <dbReference type="Proteomes" id="UP000464735"/>
    </source>
</evidence>
<dbReference type="Gene3D" id="3.40.50.300">
    <property type="entry name" value="P-loop containing nucleotide triphosphate hydrolases"/>
    <property type="match status" value="2"/>
</dbReference>
<keyword evidence="2 11" id="KW-0547">Nucleotide-binding</keyword>
<feature type="domain" description="UvrD-like helicase ATP-binding" evidence="12">
    <location>
        <begin position="7"/>
        <end position="285"/>
    </location>
</feature>
<evidence type="ECO:0000256" key="5">
    <source>
        <dbReference type="ARBA" id="ARBA00022840"/>
    </source>
</evidence>
<dbReference type="GO" id="GO:0016787">
    <property type="term" value="F:hydrolase activity"/>
    <property type="evidence" value="ECO:0007669"/>
    <property type="project" value="UniProtKB-UniRule"/>
</dbReference>
<dbReference type="Gene3D" id="1.10.10.160">
    <property type="match status" value="1"/>
</dbReference>
<keyword evidence="4 11" id="KW-0347">Helicase</keyword>
<dbReference type="InterPro" id="IPR013986">
    <property type="entry name" value="DExx_box_DNA_helicase_dom_sf"/>
</dbReference>
<name>A0AAJ4JY07_SPICI</name>
<dbReference type="CDD" id="cd18807">
    <property type="entry name" value="SF1_C_UvrD"/>
    <property type="match status" value="1"/>
</dbReference>
<feature type="domain" description="UvrD-like helicase C-terminal" evidence="13">
    <location>
        <begin position="286"/>
        <end position="559"/>
    </location>
</feature>
<dbReference type="GO" id="GO:0005524">
    <property type="term" value="F:ATP binding"/>
    <property type="evidence" value="ECO:0007669"/>
    <property type="project" value="UniProtKB-UniRule"/>
</dbReference>
<evidence type="ECO:0000256" key="1">
    <source>
        <dbReference type="ARBA" id="ARBA00009922"/>
    </source>
</evidence>
<protein>
    <recommendedName>
        <fullName evidence="9">DNA 3'-5' helicase</fullName>
        <ecNumber evidence="9">5.6.2.4</ecNumber>
    </recommendedName>
</protein>
<accession>A0AAJ4JY07</accession>
<sequence length="730" mass="84480">MFNEFIENLNPNQREAVLAITGPVRIIAGAGSGKTRIITNKIAYLIKYANLQPWRICAVTFTNKATNEMKTRIVDMIGNSGQRCLIATYHALCVRILREDIIHLNYDRQFNIIDMADQDSIIRNIYKTLPVKYDAQEAKMVKNFISKWKNDFISPNSAKQLASGDEVRWAEIYDVYEKRLREINSVDFNDLILLTYKLFKNNVEVLKKWQNRFDYFLVDEFQDTNELQFDIIKWLVGDNHNITVVGDPDQTIYSWRGAKINLILNFDKYFPHTQTIILNENYRSTQNILSLANNLIIHNKNRIEKDLFTIKASGQLPILYHGANSSDESDFVAHKIKTLMKEENYNYNDILILYRANYLSRDLEGALADYGLSYRIFGAFKFYERKEIKDALAFLKIIMNNDPLAIERILLLTPKIGPKAFEQIMQILKEQQIMFTTLLEQNFDLLPLNLQHSLNKLREAIVIALGQLPTAKSIESLLVLLLDKTGYLQRLRDNFEEEREENILELIASVVKFDKQNKYLEGTELLNEYLQLISLQTDSDSDDLTDNTISLMTIHNAKGLEKKVVFIVGLNEGIFPTTQAIKMETEQLEEERRALYVAITRAKELLFISYADGYSYITGNERFESRFIKELNGDFYEKVNSERLFSKPKSITISFHNQSEKQSRTTFHLNKNLESSFKSNPWKVNDTVSHELFGIGVVVKIIAQNVQIAFPSPYNIKIISADSQAIKKVE</sequence>
<dbReference type="EC" id="5.6.2.4" evidence="9"/>
<dbReference type="Pfam" id="PF13361">
    <property type="entry name" value="UvrD_C"/>
    <property type="match status" value="1"/>
</dbReference>
<evidence type="ECO:0000256" key="3">
    <source>
        <dbReference type="ARBA" id="ARBA00022801"/>
    </source>
</evidence>
<feature type="binding site" evidence="11">
    <location>
        <begin position="28"/>
        <end position="35"/>
    </location>
    <ligand>
        <name>ATP</name>
        <dbReference type="ChEBI" id="CHEBI:30616"/>
    </ligand>
</feature>
<comment type="catalytic activity">
    <reaction evidence="10">
        <text>ATP + H2O = ADP + phosphate + H(+)</text>
        <dbReference type="Rhea" id="RHEA:13065"/>
        <dbReference type="ChEBI" id="CHEBI:15377"/>
        <dbReference type="ChEBI" id="CHEBI:15378"/>
        <dbReference type="ChEBI" id="CHEBI:30616"/>
        <dbReference type="ChEBI" id="CHEBI:43474"/>
        <dbReference type="ChEBI" id="CHEBI:456216"/>
        <dbReference type="EC" id="5.6.2.4"/>
    </reaction>
</comment>
<keyword evidence="7" id="KW-0413">Isomerase</keyword>
<comment type="similarity">
    <text evidence="1">Belongs to the helicase family. UvrD subfamily.</text>
</comment>
<evidence type="ECO:0000256" key="8">
    <source>
        <dbReference type="ARBA" id="ARBA00034617"/>
    </source>
</evidence>
<keyword evidence="6" id="KW-0238">DNA-binding</keyword>
<dbReference type="InterPro" id="IPR014016">
    <property type="entry name" value="UvrD-like_ATP-bd"/>
</dbReference>
<keyword evidence="5 11" id="KW-0067">ATP-binding</keyword>
<evidence type="ECO:0000256" key="4">
    <source>
        <dbReference type="ARBA" id="ARBA00022806"/>
    </source>
</evidence>
<proteinExistence type="inferred from homology"/>
<dbReference type="InterPro" id="IPR014017">
    <property type="entry name" value="DNA_helicase_UvrD-like_C"/>
</dbReference>
<organism evidence="14 15">
    <name type="scientific">Spiroplasma citri</name>
    <dbReference type="NCBI Taxonomy" id="2133"/>
    <lineage>
        <taxon>Bacteria</taxon>
        <taxon>Bacillati</taxon>
        <taxon>Mycoplasmatota</taxon>
        <taxon>Mollicutes</taxon>
        <taxon>Entomoplasmatales</taxon>
        <taxon>Spiroplasmataceae</taxon>
        <taxon>Spiroplasma</taxon>
    </lineage>
</organism>
<dbReference type="AlphaFoldDB" id="A0AAJ4JY07"/>
<evidence type="ECO:0000256" key="11">
    <source>
        <dbReference type="PROSITE-ProRule" id="PRU00560"/>
    </source>
</evidence>
<dbReference type="GO" id="GO:0033202">
    <property type="term" value="C:DNA helicase complex"/>
    <property type="evidence" value="ECO:0007669"/>
    <property type="project" value="TreeGrafter"/>
</dbReference>
<dbReference type="GO" id="GO:0005829">
    <property type="term" value="C:cytosol"/>
    <property type="evidence" value="ECO:0007669"/>
    <property type="project" value="TreeGrafter"/>
</dbReference>
<dbReference type="GO" id="GO:0003677">
    <property type="term" value="F:DNA binding"/>
    <property type="evidence" value="ECO:0007669"/>
    <property type="project" value="UniProtKB-KW"/>
</dbReference>
<evidence type="ECO:0000259" key="13">
    <source>
        <dbReference type="PROSITE" id="PS51217"/>
    </source>
</evidence>
<evidence type="ECO:0000256" key="10">
    <source>
        <dbReference type="ARBA" id="ARBA00048988"/>
    </source>
</evidence>
<dbReference type="CDD" id="cd17932">
    <property type="entry name" value="DEXQc_UvrD"/>
    <property type="match status" value="1"/>
</dbReference>
<dbReference type="EMBL" id="CP046368">
    <property type="protein sequence ID" value="QIA68381.1"/>
    <property type="molecule type" value="Genomic_DNA"/>
</dbReference>
<evidence type="ECO:0000256" key="9">
    <source>
        <dbReference type="ARBA" id="ARBA00034808"/>
    </source>
</evidence>
<dbReference type="InterPro" id="IPR027417">
    <property type="entry name" value="P-loop_NTPase"/>
</dbReference>
<evidence type="ECO:0000256" key="6">
    <source>
        <dbReference type="ARBA" id="ARBA00023125"/>
    </source>
</evidence>
<comment type="catalytic activity">
    <reaction evidence="8">
        <text>Couples ATP hydrolysis with the unwinding of duplex DNA by translocating in the 3'-5' direction.</text>
        <dbReference type="EC" id="5.6.2.4"/>
    </reaction>
</comment>
<evidence type="ECO:0000313" key="14">
    <source>
        <dbReference type="EMBL" id="QIA68381.1"/>
    </source>
</evidence>
<keyword evidence="3 11" id="KW-0378">Hydrolase</keyword>
<dbReference type="RefSeq" id="WP_071936968.1">
    <property type="nucleotide sequence ID" value="NZ_CP013197.1"/>
</dbReference>
<dbReference type="SUPFAM" id="SSF52540">
    <property type="entry name" value="P-loop containing nucleoside triphosphate hydrolases"/>
    <property type="match status" value="1"/>
</dbReference>
<gene>
    <name evidence="14" type="ORF">GL298_01820</name>
</gene>
<evidence type="ECO:0000256" key="7">
    <source>
        <dbReference type="ARBA" id="ARBA00023235"/>
    </source>
</evidence>
<evidence type="ECO:0000259" key="12">
    <source>
        <dbReference type="PROSITE" id="PS51198"/>
    </source>
</evidence>
<dbReference type="GO" id="GO:0043138">
    <property type="term" value="F:3'-5' DNA helicase activity"/>
    <property type="evidence" value="ECO:0007669"/>
    <property type="project" value="UniProtKB-EC"/>
</dbReference>
<dbReference type="InterPro" id="IPR000212">
    <property type="entry name" value="DNA_helicase_UvrD/REP"/>
</dbReference>
<evidence type="ECO:0000256" key="2">
    <source>
        <dbReference type="ARBA" id="ARBA00022741"/>
    </source>
</evidence>
<dbReference type="KEGG" id="sck:SCITRI_00361"/>
<dbReference type="GeneID" id="54238300"/>
<dbReference type="Pfam" id="PF00580">
    <property type="entry name" value="UvrD-helicase"/>
    <property type="match status" value="1"/>
</dbReference>
<dbReference type="GO" id="GO:0000725">
    <property type="term" value="P:recombinational repair"/>
    <property type="evidence" value="ECO:0007669"/>
    <property type="project" value="TreeGrafter"/>
</dbReference>
<reference evidence="14 15" key="1">
    <citation type="submission" date="2019-11" db="EMBL/GenBank/DDBJ databases">
        <title>Whole genome sequencing and comparative genomics analyses of five strains of Spiroplasma citri.</title>
        <authorList>
            <person name="Yokomi R."/>
            <person name="Chen J."/>
            <person name="Rattner R."/>
            <person name="Vidalakis G."/>
        </authorList>
    </citation>
    <scope>NUCLEOTIDE SEQUENCE [LARGE SCALE GENOMIC DNA]</scope>
    <source>
        <strain evidence="14 15">BR12</strain>
    </source>
</reference>
<dbReference type="PROSITE" id="PS51217">
    <property type="entry name" value="UVRD_HELICASE_CTER"/>
    <property type="match status" value="1"/>
</dbReference>
<dbReference type="Proteomes" id="UP000464735">
    <property type="component" value="Chromosome"/>
</dbReference>
<dbReference type="PROSITE" id="PS51198">
    <property type="entry name" value="UVRD_HELICASE_ATP_BIND"/>
    <property type="match status" value="1"/>
</dbReference>
<dbReference type="PANTHER" id="PTHR11070">
    <property type="entry name" value="UVRD / RECB / PCRA DNA HELICASE FAMILY MEMBER"/>
    <property type="match status" value="1"/>
</dbReference>